<dbReference type="Pfam" id="PF00856">
    <property type="entry name" value="SET"/>
    <property type="match status" value="1"/>
</dbReference>
<dbReference type="PANTHER" id="PTHR47643">
    <property type="entry name" value="TPR DOMAIN PROTEIN (AFU_ORTHOLOGUE AFUA_5G12710)"/>
    <property type="match status" value="1"/>
</dbReference>
<reference evidence="1" key="1">
    <citation type="submission" date="2017-08" db="EMBL/GenBank/DDBJ databases">
        <authorList>
            <person name="Cuomo C."/>
            <person name="Billmyre B."/>
            <person name="Heitman J."/>
        </authorList>
    </citation>
    <scope>NUCLEOTIDE SEQUENCE</scope>
    <source>
        <strain evidence="1">CBS 12478</strain>
    </source>
</reference>
<dbReference type="OrthoDB" id="2567960at2759"/>
<evidence type="ECO:0000313" key="1">
    <source>
        <dbReference type="EMBL" id="WWD17729.1"/>
    </source>
</evidence>
<dbReference type="AlphaFoldDB" id="A0A5M6BYW4"/>
<dbReference type="CDD" id="cd20071">
    <property type="entry name" value="SET_SMYD"/>
    <property type="match status" value="1"/>
</dbReference>
<dbReference type="RefSeq" id="XP_031860944.1">
    <property type="nucleotide sequence ID" value="XM_032004829.1"/>
</dbReference>
<dbReference type="SUPFAM" id="SSF82199">
    <property type="entry name" value="SET domain"/>
    <property type="match status" value="1"/>
</dbReference>
<sequence length="899" mass="100528">MDRRSEVLSNLFRRQLGLPTQHEQRRGLLRALGQHTDLSGSHTHVLLGDHDIDHSAMLGDHAVGAIKAGLDNLPPCCTEEGGCIPEEMWQVFANAHHAHKKNAYMPPQKIFEVCLPKRQDVMEWANNTANPYTHPSSPPSKNKHYFLDGPTYSCTKDVGELEPLLLRQLSIPKKHEGKVIFVRVLTKTMVDSGTTFHVEDSEGFALPLTIPFPTPTFYSDSREVLQGLYPAGTILAIKEPYLKFGLDGYYALRVEVPSDIVSIHHLSEEAKKIKWKFPSNGAVEMSWVDNRASGDEMSQEGNYLIARRHYTSALADPTLAKDSIECFSVLLSLVDCNLQLRCYGAAYRNCVIAQALLDAKHPWSSDVAEHDKANLRLWKAEAAYELQLFKHANSLIDLCEDTIVYRDTVKRLRRSLVTRHEEASDGHYDLHAHRLAVLDDPTPRSDVADFVGPIKVTYNPKRGRGIVTTEDVVVGDLIMVSKAIAEGYPAAANGVSVHGFQFDNTFHIRAGAAHLICQAIHRLVDDPSMSKAWSGLLSSGEQAGSTIDRPSPVVTEEQRLKDIWHPARIDVNEKIFPAYDVNAFTGNIQSSAPLTDSDMDNTSKAAEFPLFLFGLPSLINHSCLPNVSQVFLGEVAYIRPVVDLPEGTELTISYVFIEKSYYERMEQLDDWAIGCSCQLCVLDRKDDHFERQELMEKTHARLEKTSKALVKTGYESPAAKKESRQTLVALYKLEDEVEKTYAKGRPRSTKIELGTVWKTIAILAAHVDLEESIKAEVASLECYGLVPATQAQRNTHGRSIQAFTYAPPGGGAVIVSLLKISKMYYELNNTDEGRAWARTAFWAHEILVGGGMPRFAQRYAGYLPKWDEKDLAWNEVTEDLWAGGKKPKGWSKTYGWTLE</sequence>
<proteinExistence type="predicted"/>
<reference evidence="1" key="2">
    <citation type="submission" date="2024-01" db="EMBL/GenBank/DDBJ databases">
        <title>Comparative genomics of Cryptococcus and Kwoniella reveals pathogenesis evolution and contrasting modes of karyotype evolution via chromosome fusion or intercentromeric recombination.</title>
        <authorList>
            <person name="Coelho M.A."/>
            <person name="David-Palma M."/>
            <person name="Shea T."/>
            <person name="Bowers K."/>
            <person name="McGinley-Smith S."/>
            <person name="Mohammad A.W."/>
            <person name="Gnirke A."/>
            <person name="Yurkov A.M."/>
            <person name="Nowrousian M."/>
            <person name="Sun S."/>
            <person name="Cuomo C.A."/>
            <person name="Heitman J."/>
        </authorList>
    </citation>
    <scope>NUCLEOTIDE SEQUENCE</scope>
    <source>
        <strain evidence="1">CBS 12478</strain>
    </source>
</reference>
<dbReference type="GeneID" id="43588969"/>
<name>A0A5M6BYW4_9TREE</name>
<dbReference type="EMBL" id="CP144054">
    <property type="protein sequence ID" value="WWD17729.1"/>
    <property type="molecule type" value="Genomic_DNA"/>
</dbReference>
<dbReference type="InterPro" id="IPR001214">
    <property type="entry name" value="SET_dom"/>
</dbReference>
<protein>
    <submittedName>
        <fullName evidence="1">Uncharacterized protein</fullName>
    </submittedName>
</protein>
<keyword evidence="2" id="KW-1185">Reference proteome</keyword>
<dbReference type="KEGG" id="ksn:43588969"/>
<dbReference type="PROSITE" id="PS50280">
    <property type="entry name" value="SET"/>
    <property type="match status" value="1"/>
</dbReference>
<evidence type="ECO:0000313" key="2">
    <source>
        <dbReference type="Proteomes" id="UP000322225"/>
    </source>
</evidence>
<dbReference type="Proteomes" id="UP000322225">
    <property type="component" value="Chromosome 4"/>
</dbReference>
<gene>
    <name evidence="1" type="ORF">CI109_102170</name>
</gene>
<dbReference type="Gene3D" id="2.170.270.10">
    <property type="entry name" value="SET domain"/>
    <property type="match status" value="1"/>
</dbReference>
<accession>A0A5M6BYW4</accession>
<dbReference type="PANTHER" id="PTHR47643:SF2">
    <property type="entry name" value="TPR DOMAIN PROTEIN (AFU_ORTHOLOGUE AFUA_5G12710)"/>
    <property type="match status" value="1"/>
</dbReference>
<dbReference type="InterPro" id="IPR046341">
    <property type="entry name" value="SET_dom_sf"/>
</dbReference>
<organism evidence="1 2">
    <name type="scientific">Kwoniella shandongensis</name>
    <dbReference type="NCBI Taxonomy" id="1734106"/>
    <lineage>
        <taxon>Eukaryota</taxon>
        <taxon>Fungi</taxon>
        <taxon>Dikarya</taxon>
        <taxon>Basidiomycota</taxon>
        <taxon>Agaricomycotina</taxon>
        <taxon>Tremellomycetes</taxon>
        <taxon>Tremellales</taxon>
        <taxon>Cryptococcaceae</taxon>
        <taxon>Kwoniella</taxon>
    </lineage>
</organism>
<dbReference type="InterPro" id="IPR053209">
    <property type="entry name" value="Gramillin-biosynth_MTr"/>
</dbReference>